<name>A0A0A2IKK9_PENEN</name>
<dbReference type="HOGENOM" id="CLU_010595_9_3_1"/>
<dbReference type="STRING" id="27334.A0A0A2IKK9"/>
<dbReference type="GeneID" id="27673173"/>
<proteinExistence type="predicted"/>
<dbReference type="AlphaFoldDB" id="A0A0A2IKK9"/>
<sequence length="273" mass="30395">MGSDENFKYEFDVSGENERLARQHQAVKLGMGKLVLAPMDTSREGLKVLDAGYWLKEFGPSLLHRQTCELIGADITGERFPDKPEGLKLVVQNSEGPFPDSWNQSFDLVHQRFTLSGIQNYRKCVFALLGLVKPGGWIQLVEPEDISSEPNGPQMQCFVDWVKLFAINSGSDLGFQNGGLESALREAGLIRVGTMVAPVCFGAECPEPNMREQTVKACCHTASQFRNSYKRHHNGSDGINPTEGDSYVPRLADELRERGGYTAVRVVWAQRPF</sequence>
<keyword evidence="2" id="KW-1185">Reference proteome</keyword>
<dbReference type="RefSeq" id="XP_016598810.1">
    <property type="nucleotide sequence ID" value="XM_016737754.1"/>
</dbReference>
<reference evidence="1 2" key="1">
    <citation type="journal article" date="2015" name="Mol. Plant Microbe Interact.">
        <title>Genome, transcriptome, and functional analyses of Penicillium expansum provide new insights into secondary metabolism and pathogenicity.</title>
        <authorList>
            <person name="Ballester A.R."/>
            <person name="Marcet-Houben M."/>
            <person name="Levin E."/>
            <person name="Sela N."/>
            <person name="Selma-Lazaro C."/>
            <person name="Carmona L."/>
            <person name="Wisniewski M."/>
            <person name="Droby S."/>
            <person name="Gonzalez-Candelas L."/>
            <person name="Gabaldon T."/>
        </authorList>
    </citation>
    <scope>NUCLEOTIDE SEQUENCE [LARGE SCALE GENOMIC DNA]</scope>
    <source>
        <strain evidence="1 2">MD-8</strain>
    </source>
</reference>
<evidence type="ECO:0000313" key="2">
    <source>
        <dbReference type="Proteomes" id="UP000030143"/>
    </source>
</evidence>
<dbReference type="Gene3D" id="3.40.50.150">
    <property type="entry name" value="Vaccinia Virus protein VP39"/>
    <property type="match status" value="1"/>
</dbReference>
<dbReference type="VEuPathDB" id="FungiDB:PEXP_027500"/>
<dbReference type="EMBL" id="JQFZ01000155">
    <property type="protein sequence ID" value="KGO57122.1"/>
    <property type="molecule type" value="Genomic_DNA"/>
</dbReference>
<comment type="caution">
    <text evidence="1">The sequence shown here is derived from an EMBL/GenBank/DDBJ whole genome shotgun (WGS) entry which is preliminary data.</text>
</comment>
<accession>A0A0A2IKK9</accession>
<protein>
    <recommendedName>
        <fullName evidence="3">Methyltransferase type 11</fullName>
    </recommendedName>
</protein>
<dbReference type="InterPro" id="IPR029063">
    <property type="entry name" value="SAM-dependent_MTases_sf"/>
</dbReference>
<dbReference type="PhylomeDB" id="A0A0A2IKK9"/>
<organism evidence="1 2">
    <name type="scientific">Penicillium expansum</name>
    <name type="common">Blue mold rot fungus</name>
    <dbReference type="NCBI Taxonomy" id="27334"/>
    <lineage>
        <taxon>Eukaryota</taxon>
        <taxon>Fungi</taxon>
        <taxon>Dikarya</taxon>
        <taxon>Ascomycota</taxon>
        <taxon>Pezizomycotina</taxon>
        <taxon>Eurotiomycetes</taxon>
        <taxon>Eurotiomycetidae</taxon>
        <taxon>Eurotiales</taxon>
        <taxon>Aspergillaceae</taxon>
        <taxon>Penicillium</taxon>
    </lineage>
</organism>
<dbReference type="OrthoDB" id="184880at2759"/>
<evidence type="ECO:0008006" key="3">
    <source>
        <dbReference type="Google" id="ProtNLM"/>
    </source>
</evidence>
<dbReference type="Proteomes" id="UP000030143">
    <property type="component" value="Unassembled WGS sequence"/>
</dbReference>
<dbReference type="SUPFAM" id="SSF53335">
    <property type="entry name" value="S-adenosyl-L-methionine-dependent methyltransferases"/>
    <property type="match status" value="1"/>
</dbReference>
<evidence type="ECO:0000313" key="1">
    <source>
        <dbReference type="EMBL" id="KGO57122.1"/>
    </source>
</evidence>
<gene>
    <name evidence="1" type="ORF">PEX2_004770</name>
</gene>